<dbReference type="SUPFAM" id="SSF90123">
    <property type="entry name" value="ABC transporter transmembrane region"/>
    <property type="match status" value="2"/>
</dbReference>
<evidence type="ECO:0000256" key="6">
    <source>
        <dbReference type="ARBA" id="ARBA00022989"/>
    </source>
</evidence>
<evidence type="ECO:0000256" key="2">
    <source>
        <dbReference type="ARBA" id="ARBA00022448"/>
    </source>
</evidence>
<keyword evidence="6 8" id="KW-1133">Transmembrane helix</keyword>
<feature type="transmembrane region" description="Helical" evidence="8">
    <location>
        <begin position="798"/>
        <end position="821"/>
    </location>
</feature>
<keyword evidence="2" id="KW-0813">Transport</keyword>
<dbReference type="Gene3D" id="3.40.50.300">
    <property type="entry name" value="P-loop containing nucleotide triphosphate hydrolases"/>
    <property type="match status" value="2"/>
</dbReference>
<feature type="domain" description="ABC transmembrane type-1" evidence="10">
    <location>
        <begin position="271"/>
        <end position="409"/>
    </location>
</feature>
<dbReference type="EMBL" id="LFMY01000011">
    <property type="protein sequence ID" value="OKL57766.1"/>
    <property type="molecule type" value="Genomic_DNA"/>
</dbReference>
<evidence type="ECO:0000256" key="7">
    <source>
        <dbReference type="ARBA" id="ARBA00023136"/>
    </source>
</evidence>
<dbReference type="GO" id="GO:0140359">
    <property type="term" value="F:ABC-type transporter activity"/>
    <property type="evidence" value="ECO:0007669"/>
    <property type="project" value="InterPro"/>
</dbReference>
<evidence type="ECO:0000256" key="5">
    <source>
        <dbReference type="ARBA" id="ARBA00022840"/>
    </source>
</evidence>
<dbReference type="Gene3D" id="1.20.1560.10">
    <property type="entry name" value="ABC transporter type 1, transmembrane domain"/>
    <property type="match status" value="2"/>
</dbReference>
<keyword evidence="4" id="KW-0547">Nucleotide-binding</keyword>
<dbReference type="GeneID" id="31006638"/>
<dbReference type="GO" id="GO:0005524">
    <property type="term" value="F:ATP binding"/>
    <property type="evidence" value="ECO:0007669"/>
    <property type="project" value="UniProtKB-KW"/>
</dbReference>
<evidence type="ECO:0000313" key="12">
    <source>
        <dbReference type="Proteomes" id="UP000214365"/>
    </source>
</evidence>
<dbReference type="InterPro" id="IPR056227">
    <property type="entry name" value="TMD0_ABC"/>
</dbReference>
<dbReference type="SMART" id="SM00382">
    <property type="entry name" value="AAA"/>
    <property type="match status" value="2"/>
</dbReference>
<dbReference type="OrthoDB" id="6500128at2759"/>
<proteinExistence type="predicted"/>
<dbReference type="InterPro" id="IPR050173">
    <property type="entry name" value="ABC_transporter_C-like"/>
</dbReference>
<keyword evidence="12" id="KW-1185">Reference proteome</keyword>
<feature type="transmembrane region" description="Helical" evidence="8">
    <location>
        <begin position="129"/>
        <end position="148"/>
    </location>
</feature>
<feature type="transmembrane region" description="Helical" evidence="8">
    <location>
        <begin position="31"/>
        <end position="51"/>
    </location>
</feature>
<dbReference type="PROSITE" id="PS00211">
    <property type="entry name" value="ABC_TRANSPORTER_1"/>
    <property type="match status" value="1"/>
</dbReference>
<dbReference type="FunFam" id="1.20.1560.10:FF:000066">
    <property type="entry name" value="ABC multidrug transporter (Eurofung)"/>
    <property type="match status" value="1"/>
</dbReference>
<dbReference type="PROSITE" id="PS50929">
    <property type="entry name" value="ABC_TM1F"/>
    <property type="match status" value="2"/>
</dbReference>
<keyword evidence="3 8" id="KW-0812">Transmembrane</keyword>
<gene>
    <name evidence="11" type="ORF">UA08_06882</name>
</gene>
<keyword evidence="7 8" id="KW-0472">Membrane</keyword>
<dbReference type="InterPro" id="IPR027417">
    <property type="entry name" value="P-loop_NTPase"/>
</dbReference>
<comment type="subcellular location">
    <subcellularLocation>
        <location evidence="1">Membrane</location>
        <topology evidence="1">Multi-pass membrane protein</topology>
    </subcellularLocation>
</comment>
<feature type="transmembrane region" description="Helical" evidence="8">
    <location>
        <begin position="302"/>
        <end position="322"/>
    </location>
</feature>
<dbReference type="PANTHER" id="PTHR24223:SF399">
    <property type="entry name" value="ABC TRANSPORTER ATNG"/>
    <property type="match status" value="1"/>
</dbReference>
<evidence type="ECO:0000256" key="8">
    <source>
        <dbReference type="SAM" id="Phobius"/>
    </source>
</evidence>
<evidence type="ECO:0000256" key="1">
    <source>
        <dbReference type="ARBA" id="ARBA00004141"/>
    </source>
</evidence>
<feature type="transmembrane region" description="Helical" evidence="8">
    <location>
        <begin position="154"/>
        <end position="173"/>
    </location>
</feature>
<feature type="transmembrane region" description="Helical" evidence="8">
    <location>
        <begin position="98"/>
        <end position="117"/>
    </location>
</feature>
<evidence type="ECO:0000259" key="9">
    <source>
        <dbReference type="PROSITE" id="PS50893"/>
    </source>
</evidence>
<feature type="transmembrane region" description="Helical" evidence="8">
    <location>
        <begin position="267"/>
        <end position="290"/>
    </location>
</feature>
<feature type="domain" description="ABC transporter" evidence="9">
    <location>
        <begin position="537"/>
        <end position="763"/>
    </location>
</feature>
<dbReference type="InterPro" id="IPR011527">
    <property type="entry name" value="ABC1_TM_dom"/>
</dbReference>
<dbReference type="PROSITE" id="PS50893">
    <property type="entry name" value="ABC_TRANSPORTER_2"/>
    <property type="match status" value="1"/>
</dbReference>
<sequence length="1302" mass="144513">MSCTFAADKVFGPVVAPCRRVFDFTLFFEELFFALLPSSLLLIGAAVRLSVLVQRPVLGTGSLLYFLKLAATTVFAALELVSLIFIGTDYGKTTRLSIPAAVLSFLASLAIAILSHYEHTRSQRPSFLLAFYLCLTVLFRAVMTRTYWSLETYHIIASVALAALLVQIVMVILESGKKRQLENVKKESSEETAGFISRSLFLWLNSLLWTGYRRTLTAPDLQPIAKVLYAPHLSARFASILSIKTAPYFGLPGQTLLCLGRYLLLPVLPRLCVTGFTFAQPFLTTALIQYLSDKSESKDDGYGLIGASFLVYGGIAISNSWYSHLTYKSITMVRGGLVDVVFDKMLRLREEKEIESRTLTLTINDTQRISTSLTFMHEVWAGLLETALATWLLWRQIGPSSLTVLGLALDMDGRYGEENSSHKEDAVLSESHKDDGFRRTDKFYHTRASRQRVYCIEDVPQLISWKCFIILHYVDAVPRSCVWRIYRNNPIFSTESRSLQIIQFLDLDQPFGSSIEAHETTSPKLDLSEPSQDDIAVLVEKADFGWTTKADLHDISLRISKGDHVAITGPVGCGKSLLMKALLGEAECISGTVRIGSARIGYCGQGVWLENATVLQNAFRCASDNEEWRRKVIDACALRELVDAQESSEAIGSGGVRLSGGERQRLALARTIAQKPDIIILDDVFSALDRKTVKHIRERLFGAAGILRLLQITVIETTQDPRWATMATQVYEIDRASSISQYEFGAKEMLFNATEDEAEVKMTIDDVNERPMKIAKPDAQKVPEAASRVTDRTVYRTYFNAIGLGNLFIFVFFGIAFAFCIKFPDIWAQWWSEDNNSSQEVGYWLGIYAMLQTLPLIMLCIWLGHLLLKIVPTSGVGLHRQLLETVLNATFRFVSDTDVGELLNRFNQDLMMIDMSLPLNLFNTVAQLLTSIIQVVLVVVAAVYALSVLPALLIVIYLIQHFYLRTSKQLRQHELQSKASLHTKLMETCSGLVTIRAHQWQSTLKREFHEQLNRSQEPIYLLYAVQRWLQLTLDLVVAGLSVTVAGIAVGIRGQTNLGAIGVAFLNLTTLGQTMAELMTSWTSLEVSLGAIARIETLRKDTPREASVTSSIDIPPHWPESGEIRFEDVGSSYTSFSEKPVWNVDGITLSIHAGEKVAVCGRSGSGKSTLLLTLLSLIETRKGTIIIDGLDTSCVKASLLRSRFHVISQDGYIQGETIRNALDPQGALSDDDIWAILSDCALKQKIESSGGLETALVDVSLSAGETQLFALARTILDAQQQPGGIVLFDEATSRNGTANYAPD</sequence>
<feature type="transmembrane region" description="Helical" evidence="8">
    <location>
        <begin position="841"/>
        <end position="864"/>
    </location>
</feature>
<dbReference type="GO" id="GO:0016887">
    <property type="term" value="F:ATP hydrolysis activity"/>
    <property type="evidence" value="ECO:0007669"/>
    <property type="project" value="InterPro"/>
</dbReference>
<dbReference type="InterPro" id="IPR036640">
    <property type="entry name" value="ABC1_TM_sf"/>
</dbReference>
<evidence type="ECO:0000256" key="3">
    <source>
        <dbReference type="ARBA" id="ARBA00022692"/>
    </source>
</evidence>
<dbReference type="RefSeq" id="XP_020117887.1">
    <property type="nucleotide sequence ID" value="XM_020262203.1"/>
</dbReference>
<dbReference type="STRING" id="1441469.A0A225AS23"/>
<dbReference type="InterPro" id="IPR044726">
    <property type="entry name" value="ABCC_6TM_D2"/>
</dbReference>
<comment type="caution">
    <text evidence="11">The sequence shown here is derived from an EMBL/GenBank/DDBJ whole genome shotgun (WGS) entry which is preliminary data.</text>
</comment>
<dbReference type="Pfam" id="PF00664">
    <property type="entry name" value="ABC_membrane"/>
    <property type="match status" value="1"/>
</dbReference>
<dbReference type="CDD" id="cd18580">
    <property type="entry name" value="ABC_6TM_ABCC_D2"/>
    <property type="match status" value="1"/>
</dbReference>
<evidence type="ECO:0000256" key="4">
    <source>
        <dbReference type="ARBA" id="ARBA00022741"/>
    </source>
</evidence>
<dbReference type="SUPFAM" id="SSF52540">
    <property type="entry name" value="P-loop containing nucleoside triphosphate hydrolases"/>
    <property type="match status" value="2"/>
</dbReference>
<feature type="domain" description="ABC transmembrane type-1" evidence="10">
    <location>
        <begin position="801"/>
        <end position="1085"/>
    </location>
</feature>
<accession>A0A225AS23</accession>
<dbReference type="PANTHER" id="PTHR24223">
    <property type="entry name" value="ATP-BINDING CASSETTE SUB-FAMILY C"/>
    <property type="match status" value="1"/>
</dbReference>
<keyword evidence="5" id="KW-0067">ATP-binding</keyword>
<protein>
    <submittedName>
        <fullName evidence="11">Uncharacterized protein</fullName>
    </submittedName>
</protein>
<dbReference type="Pfam" id="PF00005">
    <property type="entry name" value="ABC_tran"/>
    <property type="match status" value="2"/>
</dbReference>
<feature type="transmembrane region" description="Helical" evidence="8">
    <location>
        <begin position="63"/>
        <end position="86"/>
    </location>
</feature>
<dbReference type="Pfam" id="PF24357">
    <property type="entry name" value="TMD0_ABC"/>
    <property type="match status" value="1"/>
</dbReference>
<dbReference type="InterPro" id="IPR017871">
    <property type="entry name" value="ABC_transporter-like_CS"/>
</dbReference>
<evidence type="ECO:0000313" key="11">
    <source>
        <dbReference type="EMBL" id="OKL57766.1"/>
    </source>
</evidence>
<dbReference type="InterPro" id="IPR003593">
    <property type="entry name" value="AAA+_ATPase"/>
</dbReference>
<dbReference type="GO" id="GO:0016020">
    <property type="term" value="C:membrane"/>
    <property type="evidence" value="ECO:0007669"/>
    <property type="project" value="UniProtKB-SubCell"/>
</dbReference>
<feature type="transmembrane region" description="Helical" evidence="8">
    <location>
        <begin position="932"/>
        <end position="959"/>
    </location>
</feature>
<dbReference type="InterPro" id="IPR003439">
    <property type="entry name" value="ABC_transporter-like_ATP-bd"/>
</dbReference>
<organism evidence="11 12">
    <name type="scientific">Talaromyces atroroseus</name>
    <dbReference type="NCBI Taxonomy" id="1441469"/>
    <lineage>
        <taxon>Eukaryota</taxon>
        <taxon>Fungi</taxon>
        <taxon>Dikarya</taxon>
        <taxon>Ascomycota</taxon>
        <taxon>Pezizomycotina</taxon>
        <taxon>Eurotiomycetes</taxon>
        <taxon>Eurotiomycetidae</taxon>
        <taxon>Eurotiales</taxon>
        <taxon>Trichocomaceae</taxon>
        <taxon>Talaromyces</taxon>
        <taxon>Talaromyces sect. Trachyspermi</taxon>
    </lineage>
</organism>
<reference evidence="11 12" key="1">
    <citation type="submission" date="2015-06" db="EMBL/GenBank/DDBJ databases">
        <title>Talaromyces atroroseus IBT 11181 draft genome.</title>
        <authorList>
            <person name="Rasmussen K.B."/>
            <person name="Rasmussen S."/>
            <person name="Petersen B."/>
            <person name="Sicheritz-Ponten T."/>
            <person name="Mortensen U.H."/>
            <person name="Thrane U."/>
        </authorList>
    </citation>
    <scope>NUCLEOTIDE SEQUENCE [LARGE SCALE GENOMIC DNA]</scope>
    <source>
        <strain evidence="11 12">IBT 11181</strain>
    </source>
</reference>
<evidence type="ECO:0000259" key="10">
    <source>
        <dbReference type="PROSITE" id="PS50929"/>
    </source>
</evidence>
<name>A0A225AS23_TALAT</name>
<dbReference type="Proteomes" id="UP000214365">
    <property type="component" value="Unassembled WGS sequence"/>
</dbReference>